<dbReference type="EMBL" id="NFCF01000063">
    <property type="protein sequence ID" value="OTW50872.1"/>
    <property type="molecule type" value="Genomic_DNA"/>
</dbReference>
<dbReference type="PRINTS" id="PR00505">
    <property type="entry name" value="D12N6MTFRASE"/>
</dbReference>
<dbReference type="InterPro" id="IPR023095">
    <property type="entry name" value="Ade_MeTrfase_dom_2"/>
</dbReference>
<reference evidence="7 8" key="1">
    <citation type="submission" date="2016-10" db="EMBL/GenBank/DDBJ databases">
        <title>Comparative genomics of Bacillus thuringiensis reveals a path to pathogens against multiple invertebrate hosts.</title>
        <authorList>
            <person name="Zheng J."/>
            <person name="Gao Q."/>
            <person name="Liu H."/>
            <person name="Peng D."/>
            <person name="Ruan L."/>
            <person name="Sun M."/>
        </authorList>
    </citation>
    <scope>NUCLEOTIDE SEQUENCE [LARGE SCALE GENOMIC DNA]</scope>
    <source>
        <strain evidence="7">BGSC 4AC1</strain>
    </source>
</reference>
<dbReference type="PANTHER" id="PTHR30481:SF2">
    <property type="entry name" value="SITE-SPECIFIC DNA-METHYLTRANSFERASE (ADENINE-SPECIFIC)"/>
    <property type="match status" value="1"/>
</dbReference>
<evidence type="ECO:0000256" key="5">
    <source>
        <dbReference type="ARBA" id="ARBA00022691"/>
    </source>
</evidence>
<dbReference type="Proteomes" id="UP000195152">
    <property type="component" value="Unassembled WGS sequence"/>
</dbReference>
<keyword evidence="3 7" id="KW-0489">Methyltransferase</keyword>
<dbReference type="AlphaFoldDB" id="A0A242WB10"/>
<dbReference type="SUPFAM" id="SSF53335">
    <property type="entry name" value="S-adenosyl-L-methionine-dependent methyltransferases"/>
    <property type="match status" value="1"/>
</dbReference>
<dbReference type="InterPro" id="IPR012327">
    <property type="entry name" value="MeTrfase_D12"/>
</dbReference>
<evidence type="ECO:0000256" key="4">
    <source>
        <dbReference type="ARBA" id="ARBA00022679"/>
    </source>
</evidence>
<accession>A0A242WB10</accession>
<proteinExistence type="inferred from homology"/>
<dbReference type="GO" id="GO:0043565">
    <property type="term" value="F:sequence-specific DNA binding"/>
    <property type="evidence" value="ECO:0007669"/>
    <property type="project" value="TreeGrafter"/>
</dbReference>
<dbReference type="PANTHER" id="PTHR30481">
    <property type="entry name" value="DNA ADENINE METHYLASE"/>
    <property type="match status" value="1"/>
</dbReference>
<name>A0A242WB10_BACTU</name>
<dbReference type="EC" id="2.1.1.72" evidence="2"/>
<dbReference type="Gene3D" id="1.10.1020.10">
    <property type="entry name" value="Adenine-specific Methyltransferase, Domain 2"/>
    <property type="match status" value="1"/>
</dbReference>
<dbReference type="GO" id="GO:0009307">
    <property type="term" value="P:DNA restriction-modification system"/>
    <property type="evidence" value="ECO:0007669"/>
    <property type="project" value="InterPro"/>
</dbReference>
<evidence type="ECO:0000256" key="6">
    <source>
        <dbReference type="ARBA" id="ARBA00047942"/>
    </source>
</evidence>
<dbReference type="GO" id="GO:0032259">
    <property type="term" value="P:methylation"/>
    <property type="evidence" value="ECO:0007669"/>
    <property type="project" value="UniProtKB-KW"/>
</dbReference>
<keyword evidence="5" id="KW-0949">S-adenosyl-L-methionine</keyword>
<dbReference type="InterPro" id="IPR029063">
    <property type="entry name" value="SAM-dependent_MTases_sf"/>
</dbReference>
<keyword evidence="4 7" id="KW-0808">Transferase</keyword>
<comment type="catalytic activity">
    <reaction evidence="6">
        <text>a 2'-deoxyadenosine in DNA + S-adenosyl-L-methionine = an N(6)-methyl-2'-deoxyadenosine in DNA + S-adenosyl-L-homocysteine + H(+)</text>
        <dbReference type="Rhea" id="RHEA:15197"/>
        <dbReference type="Rhea" id="RHEA-COMP:12418"/>
        <dbReference type="Rhea" id="RHEA-COMP:12419"/>
        <dbReference type="ChEBI" id="CHEBI:15378"/>
        <dbReference type="ChEBI" id="CHEBI:57856"/>
        <dbReference type="ChEBI" id="CHEBI:59789"/>
        <dbReference type="ChEBI" id="CHEBI:90615"/>
        <dbReference type="ChEBI" id="CHEBI:90616"/>
        <dbReference type="EC" id="2.1.1.72"/>
    </reaction>
</comment>
<sequence>MFGGIDLLECKFCFVEGTVNDGDFDLDQHNIGYWCNTCEGFNYINEDQEKHKFILIMEDKFKNKTTIYKPKVKFNKRLSVYRYPGGKSKLIEYLYSFIQKNKAKKLISPYSGGASFELAMLDAGIVETIHLNDLDTGVFSFWWLVKYMPFAIIHRLESTVPTHKQYFEAQNLIKSDYAGADLVEAAWASLLVNRLAYSGIYKANPLGGRNGNTKTLLSRWNTDNLIERIKYIHSLSDKITITQENALALIEREYWEDGILFIDPPYYKKGKDLYHCYYNEQDHIELSILLQNLHMCFPGSDIIMTYDYNKFINNLYEHPDKRIIGRNYSA</sequence>
<evidence type="ECO:0000256" key="1">
    <source>
        <dbReference type="ARBA" id="ARBA00006594"/>
    </source>
</evidence>
<organism evidence="7 8">
    <name type="scientific">Bacillus thuringiensis serovar mexicanensis</name>
    <dbReference type="NCBI Taxonomy" id="180868"/>
    <lineage>
        <taxon>Bacteria</taxon>
        <taxon>Bacillati</taxon>
        <taxon>Bacillota</taxon>
        <taxon>Bacilli</taxon>
        <taxon>Bacillales</taxon>
        <taxon>Bacillaceae</taxon>
        <taxon>Bacillus</taxon>
        <taxon>Bacillus cereus group</taxon>
    </lineage>
</organism>
<dbReference type="GO" id="GO:0009007">
    <property type="term" value="F:site-specific DNA-methyltransferase (adenine-specific) activity"/>
    <property type="evidence" value="ECO:0007669"/>
    <property type="project" value="UniProtKB-EC"/>
</dbReference>
<dbReference type="GO" id="GO:1904047">
    <property type="term" value="F:S-adenosyl-L-methionine binding"/>
    <property type="evidence" value="ECO:0007669"/>
    <property type="project" value="TreeGrafter"/>
</dbReference>
<evidence type="ECO:0000313" key="7">
    <source>
        <dbReference type="EMBL" id="OTW50872.1"/>
    </source>
</evidence>
<dbReference type="Gene3D" id="3.40.50.150">
    <property type="entry name" value="Vaccinia Virus protein VP39"/>
    <property type="match status" value="1"/>
</dbReference>
<protein>
    <recommendedName>
        <fullName evidence="2">site-specific DNA-methyltransferase (adenine-specific)</fullName>
        <ecNumber evidence="2">2.1.1.72</ecNumber>
    </recommendedName>
</protein>
<dbReference type="Pfam" id="PF02086">
    <property type="entry name" value="MethyltransfD12"/>
    <property type="match status" value="1"/>
</dbReference>
<comment type="caution">
    <text evidence="7">The sequence shown here is derived from an EMBL/GenBank/DDBJ whole genome shotgun (WGS) entry which is preliminary data.</text>
</comment>
<comment type="similarity">
    <text evidence="1">Belongs to the N(4)/N(6)-methyltransferase family.</text>
</comment>
<evidence type="ECO:0000256" key="2">
    <source>
        <dbReference type="ARBA" id="ARBA00011900"/>
    </source>
</evidence>
<evidence type="ECO:0000256" key="3">
    <source>
        <dbReference type="ARBA" id="ARBA00022603"/>
    </source>
</evidence>
<gene>
    <name evidence="7" type="ORF">BK699_10025</name>
</gene>
<evidence type="ECO:0000313" key="8">
    <source>
        <dbReference type="Proteomes" id="UP000195152"/>
    </source>
</evidence>
<dbReference type="GO" id="GO:0006298">
    <property type="term" value="P:mismatch repair"/>
    <property type="evidence" value="ECO:0007669"/>
    <property type="project" value="TreeGrafter"/>
</dbReference>